<dbReference type="PANTHER" id="PTHR31639:SF69">
    <property type="entry name" value="F-BOX DOMAIN-CONTAINING PROTEIN"/>
    <property type="match status" value="1"/>
</dbReference>
<dbReference type="Gene3D" id="1.20.1280.50">
    <property type="match status" value="1"/>
</dbReference>
<dbReference type="OrthoDB" id="1036505at2759"/>
<dbReference type="SUPFAM" id="SSF81383">
    <property type="entry name" value="F-box domain"/>
    <property type="match status" value="1"/>
</dbReference>
<reference evidence="4" key="1">
    <citation type="journal article" date="2013" name="Nat. Genet.">
        <title>The Capsella rubella genome and the genomic consequences of rapid mating system evolution.</title>
        <authorList>
            <person name="Slotte T."/>
            <person name="Hazzouri K.M."/>
            <person name="Agren J.A."/>
            <person name="Koenig D."/>
            <person name="Maumus F."/>
            <person name="Guo Y.L."/>
            <person name="Steige K."/>
            <person name="Platts A.E."/>
            <person name="Escobar J.S."/>
            <person name="Newman L.K."/>
            <person name="Wang W."/>
            <person name="Mandakova T."/>
            <person name="Vello E."/>
            <person name="Smith L.M."/>
            <person name="Henz S.R."/>
            <person name="Steffen J."/>
            <person name="Takuno S."/>
            <person name="Brandvain Y."/>
            <person name="Coop G."/>
            <person name="Andolfatto P."/>
            <person name="Hu T.T."/>
            <person name="Blanchette M."/>
            <person name="Clark R.M."/>
            <person name="Quesneville H."/>
            <person name="Nordborg M."/>
            <person name="Gaut B.S."/>
            <person name="Lysak M.A."/>
            <person name="Jenkins J."/>
            <person name="Grimwood J."/>
            <person name="Chapman J."/>
            <person name="Prochnik S."/>
            <person name="Shu S."/>
            <person name="Rokhsar D."/>
            <person name="Schmutz J."/>
            <person name="Weigel D."/>
            <person name="Wright S.I."/>
        </authorList>
    </citation>
    <scope>NUCLEOTIDE SEQUENCE [LARGE SCALE GENOMIC DNA]</scope>
    <source>
        <strain evidence="4">cv. Monte Gargano</strain>
    </source>
</reference>
<dbReference type="Gene3D" id="3.80.10.10">
    <property type="entry name" value="Ribonuclease Inhibitor"/>
    <property type="match status" value="1"/>
</dbReference>
<evidence type="ECO:0000313" key="4">
    <source>
        <dbReference type="Proteomes" id="UP000029121"/>
    </source>
</evidence>
<evidence type="ECO:0000313" key="3">
    <source>
        <dbReference type="EMBL" id="EOA26118.1"/>
    </source>
</evidence>
<feature type="region of interest" description="Disordered" evidence="1">
    <location>
        <begin position="1"/>
        <end position="41"/>
    </location>
</feature>
<dbReference type="SMART" id="SM00256">
    <property type="entry name" value="FBOX"/>
    <property type="match status" value="1"/>
</dbReference>
<dbReference type="Proteomes" id="UP000029121">
    <property type="component" value="Unassembled WGS sequence"/>
</dbReference>
<gene>
    <name evidence="3" type="ORF">CARUB_v10019544mg</name>
</gene>
<dbReference type="KEGG" id="crb:17885834"/>
<evidence type="ECO:0000256" key="1">
    <source>
        <dbReference type="SAM" id="MobiDB-lite"/>
    </source>
</evidence>
<dbReference type="InterPro" id="IPR055411">
    <property type="entry name" value="LRR_FXL15/At3g58940/PEG3-like"/>
</dbReference>
<dbReference type="Pfam" id="PF24758">
    <property type="entry name" value="LRR_At5g56370"/>
    <property type="match status" value="1"/>
</dbReference>
<proteinExistence type="predicted"/>
<dbReference type="Pfam" id="PF00646">
    <property type="entry name" value="F-box"/>
    <property type="match status" value="1"/>
</dbReference>
<dbReference type="InterPro" id="IPR036047">
    <property type="entry name" value="F-box-like_dom_sf"/>
</dbReference>
<name>R0HQ92_9BRAS</name>
<dbReference type="InterPro" id="IPR032675">
    <property type="entry name" value="LRR_dom_sf"/>
</dbReference>
<dbReference type="EMBL" id="KB870809">
    <property type="protein sequence ID" value="EOA26118.1"/>
    <property type="molecule type" value="Genomic_DNA"/>
</dbReference>
<accession>R0HQ92</accession>
<evidence type="ECO:0000259" key="2">
    <source>
        <dbReference type="PROSITE" id="PS50181"/>
    </source>
</evidence>
<dbReference type="CDD" id="cd22160">
    <property type="entry name" value="F-box_AtFBL13-like"/>
    <property type="match status" value="1"/>
</dbReference>
<protein>
    <recommendedName>
        <fullName evidence="2">F-box domain-containing protein</fullName>
    </recommendedName>
</protein>
<keyword evidence="4" id="KW-1185">Reference proteome</keyword>
<feature type="domain" description="F-box" evidence="2">
    <location>
        <begin position="49"/>
        <end position="85"/>
    </location>
</feature>
<dbReference type="AlphaFoldDB" id="R0HQ92"/>
<dbReference type="PANTHER" id="PTHR31639">
    <property type="entry name" value="F-BOX PROTEIN-LIKE"/>
    <property type="match status" value="1"/>
</dbReference>
<dbReference type="SUPFAM" id="SSF52058">
    <property type="entry name" value="L domain-like"/>
    <property type="match status" value="1"/>
</dbReference>
<dbReference type="InterPro" id="IPR001810">
    <property type="entry name" value="F-box_dom"/>
</dbReference>
<organism evidence="3 4">
    <name type="scientific">Capsella rubella</name>
    <dbReference type="NCBI Taxonomy" id="81985"/>
    <lineage>
        <taxon>Eukaryota</taxon>
        <taxon>Viridiplantae</taxon>
        <taxon>Streptophyta</taxon>
        <taxon>Embryophyta</taxon>
        <taxon>Tracheophyta</taxon>
        <taxon>Spermatophyta</taxon>
        <taxon>Magnoliopsida</taxon>
        <taxon>eudicotyledons</taxon>
        <taxon>Gunneridae</taxon>
        <taxon>Pentapetalae</taxon>
        <taxon>rosids</taxon>
        <taxon>malvids</taxon>
        <taxon>Brassicales</taxon>
        <taxon>Brassicaceae</taxon>
        <taxon>Camelineae</taxon>
        <taxon>Capsella</taxon>
    </lineage>
</organism>
<dbReference type="PROSITE" id="PS50181">
    <property type="entry name" value="FBOX"/>
    <property type="match status" value="1"/>
</dbReference>
<dbReference type="InterPro" id="IPR053781">
    <property type="entry name" value="F-box_AtFBL13-like"/>
</dbReference>
<sequence length="484" mass="55489">METPLLSPSSSPPSPASSSNARSVRRRLLAPSSSEARGNRIGYPNGHDIDWISALPDELLEKILSNLPFKSAVKTSSLSRRWLHLWKHMLQLCMDMRFIMEGNATRDVDQVSRLLAESMTKTINNHRGRVESCTLGHFVFQCEDGTLDRWIRTVTRVKHTKELILVNYIGRCMWPIGGYNTLKVSPRTFSHQSLTSLSITRYNLTETEAFKSCGNLKTLKLLDIIADVSILNRIIRNCSSLEMLVLHITSLSKRGVLKIRNKNLEVFQVACPTWIDKVKVNATRLEILDIKYIYCDIFNFILDAPKIRFNRNYWDGEIYPHMSYNISSLAEEKKRAWFEVMVTQCFDRVRTGSLSVRVDVTKPKEVEILKEVLLFWRQEMKELEIIFKNGNAPRAEGESSSINGVNPFPDAYFRVSKMWLYNFDGSNEEEFALASRFVTQGTVTDKLMIETSTYPPMKKLITEAKVAKLMELSQGNCDLTIESF</sequence>